<dbReference type="HOGENOM" id="CLU_427510_0_0_3"/>
<feature type="compositionally biased region" description="Polar residues" evidence="1">
    <location>
        <begin position="649"/>
        <end position="662"/>
    </location>
</feature>
<evidence type="ECO:0000256" key="1">
    <source>
        <dbReference type="SAM" id="MobiDB-lite"/>
    </source>
</evidence>
<evidence type="ECO:0000313" key="3">
    <source>
        <dbReference type="Proteomes" id="UP000008206"/>
    </source>
</evidence>
<dbReference type="EMBL" id="CP002199">
    <property type="protein sequence ID" value="ADN17899.1"/>
    <property type="molecule type" value="Genomic_DNA"/>
</dbReference>
<gene>
    <name evidence="2" type="ordered locus">Cyan7822_6053</name>
</gene>
<proteinExistence type="predicted"/>
<dbReference type="KEGG" id="cyj:Cyan7822_6053"/>
<name>E0ULR9_GLOV7</name>
<keyword evidence="2" id="KW-0614">Plasmid</keyword>
<evidence type="ECO:0000313" key="2">
    <source>
        <dbReference type="EMBL" id="ADN17899.1"/>
    </source>
</evidence>
<dbReference type="AlphaFoldDB" id="E0ULR9"/>
<dbReference type="RefSeq" id="WP_013334649.1">
    <property type="nucleotide sequence ID" value="NC_014533.1"/>
</dbReference>
<geneLocation type="plasmid" evidence="2 3">
    <name>Cy782201</name>
</geneLocation>
<feature type="region of interest" description="Disordered" evidence="1">
    <location>
        <begin position="638"/>
        <end position="662"/>
    </location>
</feature>
<sequence>MSYLNPLRLVFAGDFQADVSTVNNDVRIYDNTTFEDRFQELFVNAYPAGNPDIIYNGYWNPVGSGAFRIINSTVRGVYYQDGSSATTPINGDHSVGLYINGSNNRVGAKLVDLDPQWQSSSEIWGLTIRLSDSNGKDLLVGQFEPAPFRDLWLNRQQGNIADWDQPASAAFQSVLTHLQWATDLSQYRFLQELKEVTEAFQGENGMLSIMINTFAYKRDPKVNRFSLGRLVGAIGPYVPNEPHSVVIGRRMVPKILPNQNPLRHKINFFNGTVDQPSSSIFLDLGNALPFTIENENQNNEYIEMCDLGRLRLAVLCPQNETYPAEGDQVTKDHNFILLGNEIVYQYDQDPDWLNRTAGIWSTKIPEAYYPLVFNQPLALIQMIDNSNGTVLIRESENGLLVRADNFVNRVEPGNTIDVTLFAAQYGQPLPHANVIMSLATPEQEAGMPVDSKDHPLAPIPYTNIPAEAVIFPSSLTTHNQGKAILNIKTTDPNNPRGYIDGQIYQIIYLLDRQPSNQQHILDGAILLLFNTYQVPEQPTWLEHIQPIFQQYANLYPIMSKKLVDLSNYESVKTHRAILDLAFSLAPSDPNYMPVGRDLSDPKRTTILKWLRQKNSDGTYTLAYGSPSQQIVSPCKMTVPDQPISRSADKNISSPTRNYKNFK</sequence>
<keyword evidence="3" id="KW-1185">Reference proteome</keyword>
<organism evidence="2 3">
    <name type="scientific">Gloeothece verrucosa (strain PCC 7822)</name>
    <name type="common">Cyanothece sp. (strain PCC 7822)</name>
    <dbReference type="NCBI Taxonomy" id="497965"/>
    <lineage>
        <taxon>Bacteria</taxon>
        <taxon>Bacillati</taxon>
        <taxon>Cyanobacteriota</taxon>
        <taxon>Cyanophyceae</taxon>
        <taxon>Oscillatoriophycideae</taxon>
        <taxon>Chroococcales</taxon>
        <taxon>Aphanothecaceae</taxon>
        <taxon>Gloeothece</taxon>
        <taxon>Gloeothece verrucosa</taxon>
    </lineage>
</organism>
<accession>E0ULR9</accession>
<reference evidence="3" key="1">
    <citation type="journal article" date="2011" name="MBio">
        <title>Novel metabolic attributes of the genus Cyanothece, comprising a group of unicellular nitrogen-fixing Cyanobacteria.</title>
        <authorList>
            <person name="Bandyopadhyay A."/>
            <person name="Elvitigala T."/>
            <person name="Welsh E."/>
            <person name="Stockel J."/>
            <person name="Liberton M."/>
            <person name="Min H."/>
            <person name="Sherman L.A."/>
            <person name="Pakrasi H.B."/>
        </authorList>
    </citation>
    <scope>NUCLEOTIDE SEQUENCE [LARGE SCALE GENOMIC DNA]</scope>
    <source>
        <strain evidence="3">PCC 7822</strain>
        <plasmid evidence="3">Cy782201</plasmid>
    </source>
</reference>
<protein>
    <submittedName>
        <fullName evidence="2">Uncharacterized protein</fullName>
    </submittedName>
</protein>
<dbReference type="Proteomes" id="UP000008206">
    <property type="component" value="Plasmid Cy782201"/>
</dbReference>
<dbReference type="OrthoDB" id="9800162at2"/>